<proteinExistence type="predicted"/>
<keyword evidence="2" id="KW-1185">Reference proteome</keyword>
<organism evidence="1 2">
    <name type="scientific">Cordylochernes scorpioides</name>
    <dbReference type="NCBI Taxonomy" id="51811"/>
    <lineage>
        <taxon>Eukaryota</taxon>
        <taxon>Metazoa</taxon>
        <taxon>Ecdysozoa</taxon>
        <taxon>Arthropoda</taxon>
        <taxon>Chelicerata</taxon>
        <taxon>Arachnida</taxon>
        <taxon>Pseudoscorpiones</taxon>
        <taxon>Cheliferoidea</taxon>
        <taxon>Chernetidae</taxon>
        <taxon>Cordylochernes</taxon>
    </lineage>
</organism>
<evidence type="ECO:0000313" key="2">
    <source>
        <dbReference type="Proteomes" id="UP001235939"/>
    </source>
</evidence>
<protein>
    <submittedName>
        <fullName evidence="1">Uncharacterized protein</fullName>
    </submittedName>
</protein>
<reference evidence="1 2" key="1">
    <citation type="submission" date="2022-01" db="EMBL/GenBank/DDBJ databases">
        <title>A chromosomal length assembly of Cordylochernes scorpioides.</title>
        <authorList>
            <person name="Zeh D."/>
            <person name="Zeh J."/>
        </authorList>
    </citation>
    <scope>NUCLEOTIDE SEQUENCE [LARGE SCALE GENOMIC DNA]</scope>
    <source>
        <strain evidence="1">IN4F17</strain>
        <tissue evidence="1">Whole Body</tissue>
    </source>
</reference>
<dbReference type="Proteomes" id="UP001235939">
    <property type="component" value="Chromosome 08"/>
</dbReference>
<sequence length="133" mass="15533">MMQRNREGVWRDLPEVNLKIFRLNTVTYNTLLLIYFKLLDEGHKFPRAARVILEDTYVHDVITGVYNLGEALDFSNYLIALLKCCGFILKKMLKFSEILSNMPEESQLKMVKFEGSTVVKTLKNSWIWVESPL</sequence>
<name>A0ABY6KUT7_9ARAC</name>
<dbReference type="EMBL" id="CP092870">
    <property type="protein sequence ID" value="UYV70860.1"/>
    <property type="molecule type" value="Genomic_DNA"/>
</dbReference>
<evidence type="ECO:0000313" key="1">
    <source>
        <dbReference type="EMBL" id="UYV70860.1"/>
    </source>
</evidence>
<gene>
    <name evidence="1" type="ORF">LAZ67_8000895</name>
</gene>
<accession>A0ABY6KUT7</accession>